<sequence>MKQHPRSLLRKLSLVGLLLSCSVGTQAGELIYRPINPSFGGDPLLGNHLLNKAQAQDTHKDPNAPDFGRFSEVDFFLQDLRADLINRAIDDALDPNNPGGSESVIDNSSLNVRFVNVGGGAFQMVITDKRTNEVTRIDFGTPF</sequence>
<dbReference type="KEGG" id="htx:EKK97_23385"/>
<evidence type="ECO:0000256" key="1">
    <source>
        <dbReference type="ARBA" id="ARBA00003989"/>
    </source>
</evidence>
<dbReference type="RefSeq" id="WP_159555615.1">
    <property type="nucleotide sequence ID" value="NZ_CP035042.1"/>
</dbReference>
<dbReference type="AlphaFoldDB" id="A0A6I6SWP2"/>
<dbReference type="EMBL" id="CP035042">
    <property type="protein sequence ID" value="QHC51963.1"/>
    <property type="molecule type" value="Genomic_DNA"/>
</dbReference>
<evidence type="ECO:0000313" key="6">
    <source>
        <dbReference type="Proteomes" id="UP000464013"/>
    </source>
</evidence>
<evidence type="ECO:0000256" key="4">
    <source>
        <dbReference type="SAM" id="SignalP"/>
    </source>
</evidence>
<proteinExistence type="predicted"/>
<accession>A0A6I6SWP2</accession>
<protein>
    <recommendedName>
        <fullName evidence="2">Curli production assembly/transport component CsgF</fullName>
    </recommendedName>
</protein>
<comment type="function">
    <text evidence="1">May be involved in the biogenesis of curli organelles.</text>
</comment>
<keyword evidence="3 4" id="KW-0732">Signal</keyword>
<evidence type="ECO:0000313" key="5">
    <source>
        <dbReference type="EMBL" id="QHC51963.1"/>
    </source>
</evidence>
<dbReference type="InterPro" id="IPR018893">
    <property type="entry name" value="T8SS_CsgF"/>
</dbReference>
<gene>
    <name evidence="5" type="ORF">EKK97_23385</name>
</gene>
<name>A0A6I6SWP2_9GAMM</name>
<evidence type="ECO:0000256" key="3">
    <source>
        <dbReference type="ARBA" id="ARBA00022729"/>
    </source>
</evidence>
<dbReference type="Proteomes" id="UP000464013">
    <property type="component" value="Chromosome"/>
</dbReference>
<dbReference type="Pfam" id="PF10614">
    <property type="entry name" value="CsgF"/>
    <property type="match status" value="1"/>
</dbReference>
<organism evidence="5 6">
    <name type="scientific">Billgrantia tianxiuensis</name>
    <dbReference type="NCBI Taxonomy" id="2497861"/>
    <lineage>
        <taxon>Bacteria</taxon>
        <taxon>Pseudomonadati</taxon>
        <taxon>Pseudomonadota</taxon>
        <taxon>Gammaproteobacteria</taxon>
        <taxon>Oceanospirillales</taxon>
        <taxon>Halomonadaceae</taxon>
        <taxon>Billgrantia</taxon>
    </lineage>
</organism>
<feature type="signal peptide" evidence="4">
    <location>
        <begin position="1"/>
        <end position="27"/>
    </location>
</feature>
<keyword evidence="6" id="KW-1185">Reference proteome</keyword>
<feature type="chain" id="PRO_5026238635" description="Curli production assembly/transport component CsgF" evidence="4">
    <location>
        <begin position="28"/>
        <end position="143"/>
    </location>
</feature>
<dbReference type="OrthoDB" id="1443407at2"/>
<evidence type="ECO:0000256" key="2">
    <source>
        <dbReference type="ARBA" id="ARBA00014031"/>
    </source>
</evidence>
<reference evidence="5 6" key="1">
    <citation type="submission" date="2019-01" db="EMBL/GenBank/DDBJ databases">
        <title>Complete genome of a denitifying bacterium Halomons sp. BC-M4-5.</title>
        <authorList>
            <person name="Wang L."/>
            <person name="Shao Z."/>
        </authorList>
    </citation>
    <scope>NUCLEOTIDE SEQUENCE [LARGE SCALE GENOMIC DNA]</scope>
    <source>
        <strain evidence="5 6">BC-M4-5</strain>
    </source>
</reference>